<organism evidence="1 2">
    <name type="scientific">Wandonia haliotis</name>
    <dbReference type="NCBI Taxonomy" id="574963"/>
    <lineage>
        <taxon>Bacteria</taxon>
        <taxon>Pseudomonadati</taxon>
        <taxon>Bacteroidota</taxon>
        <taxon>Flavobacteriia</taxon>
        <taxon>Flavobacteriales</taxon>
        <taxon>Crocinitomicaceae</taxon>
        <taxon>Wandonia</taxon>
    </lineage>
</organism>
<comment type="caution">
    <text evidence="1">The sequence shown here is derived from an EMBL/GenBank/DDBJ whole genome shotgun (WGS) entry which is preliminary data.</text>
</comment>
<evidence type="ECO:0000313" key="1">
    <source>
        <dbReference type="EMBL" id="GAA0874858.1"/>
    </source>
</evidence>
<dbReference type="RefSeq" id="WP_343785779.1">
    <property type="nucleotide sequence ID" value="NZ_BAAAFH010000007.1"/>
</dbReference>
<proteinExistence type="predicted"/>
<dbReference type="Proteomes" id="UP001501126">
    <property type="component" value="Unassembled WGS sequence"/>
</dbReference>
<dbReference type="InterPro" id="IPR032274">
    <property type="entry name" value="DUF4835"/>
</dbReference>
<dbReference type="Pfam" id="PF16119">
    <property type="entry name" value="DUF4835"/>
    <property type="match status" value="1"/>
</dbReference>
<accession>A0ABN1MNJ9</accession>
<evidence type="ECO:0000313" key="2">
    <source>
        <dbReference type="Proteomes" id="UP001501126"/>
    </source>
</evidence>
<dbReference type="EMBL" id="BAAAFH010000007">
    <property type="protein sequence ID" value="GAA0874858.1"/>
    <property type="molecule type" value="Genomic_DNA"/>
</dbReference>
<keyword evidence="2" id="KW-1185">Reference proteome</keyword>
<protein>
    <submittedName>
        <fullName evidence="1">DUF4835 family protein</fullName>
    </submittedName>
</protein>
<gene>
    <name evidence="1" type="ORF">GCM10009118_12660</name>
</gene>
<sequence length="308" mass="35609">MLEKFIRVSKLWVIAAVMTVTSSKAQELLCEVNLVTDPKLQITTVDKDIIDNITNVVKEFMNNTRWTKDEFEIEERINCIIQLSIENIPSTGQYSGSIQINATRPVYNSNYTTTIFSFKDNNLDFRFDRNQILQYSPNQFRDNLTSILAFYAYMILGYDYDSFSLEGGTKYFEMAQQIVTLSQGGEGDGWRSNDSRKRNRFYLIDNALQQYFSPLRKVYYEYHRKGLDILYTDIAKGRNVILETLKELEPIQQSRPGSVNMQIFLSSKLNELKGLFSKAEMAEKNEIVALLKKLDPANGTKYEEILTA</sequence>
<reference evidence="1 2" key="1">
    <citation type="journal article" date="2019" name="Int. J. Syst. Evol. Microbiol.">
        <title>The Global Catalogue of Microorganisms (GCM) 10K type strain sequencing project: providing services to taxonomists for standard genome sequencing and annotation.</title>
        <authorList>
            <consortium name="The Broad Institute Genomics Platform"/>
            <consortium name="The Broad Institute Genome Sequencing Center for Infectious Disease"/>
            <person name="Wu L."/>
            <person name="Ma J."/>
        </authorList>
    </citation>
    <scope>NUCLEOTIDE SEQUENCE [LARGE SCALE GENOMIC DNA]</scope>
    <source>
        <strain evidence="1 2">JCM 16083</strain>
    </source>
</reference>
<name>A0ABN1MNJ9_9FLAO</name>